<protein>
    <recommendedName>
        <fullName evidence="3">alpha-glucosidase</fullName>
        <ecNumber evidence="3">3.2.1.20</ecNumber>
    </recommendedName>
</protein>
<evidence type="ECO:0000313" key="12">
    <source>
        <dbReference type="Proteomes" id="UP001150941"/>
    </source>
</evidence>
<dbReference type="Pfam" id="PF00686">
    <property type="entry name" value="CBM_20"/>
    <property type="match status" value="1"/>
</dbReference>
<keyword evidence="6 8" id="KW-0326">Glycosidase</keyword>
<evidence type="ECO:0000256" key="4">
    <source>
        <dbReference type="ARBA" id="ARBA00022801"/>
    </source>
</evidence>
<keyword evidence="9" id="KW-0732">Signal</keyword>
<evidence type="ECO:0000256" key="9">
    <source>
        <dbReference type="SAM" id="SignalP"/>
    </source>
</evidence>
<sequence length="993" mass="110634">MRLLWLGAALRAASVLAQGISSCPGYIASNVQDSSSSITADLTLAGNPCNAYGDDIKDLKLLVEYQTGSRLHVKIYDAEERVYQIPDDILSMPKPGDSSGPRDLEFALEENPFSFSVRRTSNNQVLFNTSGQALVFESQYLRLRTSLPNNPNIYGFGENADPLRHDPQNYTHVDWNSGEAFMPPNANLYGSYPIYYDHRGGDGTHAVYLHNSNGKRINLGNDSEEFLEYNTLGGVFDFYFLSGPSPKDASAQLAGVIGFPTLMPYWGFGFHQCKYGYQDTLETAAVVANYSAANIPLETIWNDIDYMDYRSTFSLDPLRFPLSKMREFVNYLHHHNQHYIVMVDPAVASRDYPPFHDGVEKNAFMKEDNGTLYTGVVWPGPTNFPDWLAPHTQDFWDEQFGNFFNANSGVDIDGLWIDMNEASNFCDYPCPDPKKYSIEGRDPPRPPPARMSSPYDIPGFPADFQPKCVATVTFNVGALVPGGNDLLLFGDTVSIGNNTPFYAPNMQGSNGSWSLTAQFPANSKVTYSYPLYTHEGLYIFEAQNRTLHTQDCGSVSSVSDDWSVPNTSAVAVPDVFYSPVQTSTSKFDFNSSDPAGSMKGLPGRDLISPPYNIGTYDGPLSSQTLPTNLHHANGLAEYDVHNLYSSMMGRRSRNSMIKRRPGKRPLIITRSSYAGDGARVGHWFGDNRSIDRDYRLQIIQMIQFVAMFQMPMVGSDVCGFNYDTNPTLCARWAVLGAWNPFYRNHAEFSAIPQEFYRWPMVADAARKAIATRYRLLDYMYTNFHRQSTTGTPMLTPLLWEYPEDSNTFAIDMQFFHGDALLVSPVTTPNDTSVTFYLPNDLFYDFDKFTKIEGQGANVTRDNVGFSDIPVYIRGGSIVPLRINSANTTTELRRENFELIIAPSANGSAFGDLYLDDGGSLEPTKSSLLHFEYGNGSLAMHGTFRYNAGVKLSSIKLLGVNESSCSGHNSSTQTMTRSVNFPLTKGFTINLAQC</sequence>
<organism evidence="11 12">
    <name type="scientific">Penicillium chermesinum</name>
    <dbReference type="NCBI Taxonomy" id="63820"/>
    <lineage>
        <taxon>Eukaryota</taxon>
        <taxon>Fungi</taxon>
        <taxon>Dikarya</taxon>
        <taxon>Ascomycota</taxon>
        <taxon>Pezizomycotina</taxon>
        <taxon>Eurotiomycetes</taxon>
        <taxon>Eurotiomycetidae</taxon>
        <taxon>Eurotiales</taxon>
        <taxon>Aspergillaceae</taxon>
        <taxon>Penicillium</taxon>
    </lineage>
</organism>
<evidence type="ECO:0000313" key="11">
    <source>
        <dbReference type="EMBL" id="KAJ5239140.1"/>
    </source>
</evidence>
<dbReference type="GO" id="GO:0000272">
    <property type="term" value="P:polysaccharide catabolic process"/>
    <property type="evidence" value="ECO:0007669"/>
    <property type="project" value="UniProtKB-KW"/>
</dbReference>
<dbReference type="Pfam" id="PF21365">
    <property type="entry name" value="Glyco_hydro_31_3rd"/>
    <property type="match status" value="1"/>
</dbReference>
<keyword evidence="5" id="KW-0119">Carbohydrate metabolism</keyword>
<evidence type="ECO:0000259" key="10">
    <source>
        <dbReference type="SMART" id="SM01065"/>
    </source>
</evidence>
<dbReference type="AlphaFoldDB" id="A0A9W9TRX3"/>
<feature type="domain" description="CBM20" evidence="10">
    <location>
        <begin position="471"/>
        <end position="559"/>
    </location>
</feature>
<dbReference type="Pfam" id="PF01055">
    <property type="entry name" value="Glyco_hydro_31_2nd"/>
    <property type="match status" value="1"/>
</dbReference>
<dbReference type="InterPro" id="IPR030458">
    <property type="entry name" value="Glyco_hydro_31_AS"/>
</dbReference>
<comment type="caution">
    <text evidence="11">The sequence shown here is derived from an EMBL/GenBank/DDBJ whole genome shotgun (WGS) entry which is preliminary data.</text>
</comment>
<dbReference type="GO" id="GO:2001070">
    <property type="term" value="F:starch binding"/>
    <property type="evidence" value="ECO:0007669"/>
    <property type="project" value="InterPro"/>
</dbReference>
<dbReference type="Gene3D" id="2.60.40.1760">
    <property type="entry name" value="glycosyl hydrolase (family 31)"/>
    <property type="match status" value="1"/>
</dbReference>
<comment type="catalytic activity">
    <reaction evidence="1">
        <text>Hydrolysis of terminal, non-reducing (1-&gt;4)-linked alpha-D-glucose residues with release of alpha-D-glucose.</text>
        <dbReference type="EC" id="3.2.1.20"/>
    </reaction>
</comment>
<evidence type="ECO:0000256" key="1">
    <source>
        <dbReference type="ARBA" id="ARBA00001657"/>
    </source>
</evidence>
<dbReference type="GeneID" id="83200359"/>
<proteinExistence type="inferred from homology"/>
<feature type="chain" id="PRO_5040907474" description="alpha-glucosidase" evidence="9">
    <location>
        <begin position="18"/>
        <end position="993"/>
    </location>
</feature>
<dbReference type="InterPro" id="IPR048395">
    <property type="entry name" value="Glyco_hydro_31_C"/>
</dbReference>
<dbReference type="CDD" id="cd14752">
    <property type="entry name" value="GH31_N"/>
    <property type="match status" value="1"/>
</dbReference>
<dbReference type="CDD" id="cd06602">
    <property type="entry name" value="GH31_MGAM_SI_GAA"/>
    <property type="match status" value="1"/>
</dbReference>
<keyword evidence="7" id="KW-0624">Polysaccharide degradation</keyword>
<dbReference type="Proteomes" id="UP001150941">
    <property type="component" value="Unassembled WGS sequence"/>
</dbReference>
<dbReference type="Gene3D" id="2.60.40.1180">
    <property type="entry name" value="Golgi alpha-mannosidase II"/>
    <property type="match status" value="2"/>
</dbReference>
<keyword evidence="4 8" id="KW-0378">Hydrolase</keyword>
<dbReference type="InterPro" id="IPR017853">
    <property type="entry name" value="GH"/>
</dbReference>
<evidence type="ECO:0000256" key="8">
    <source>
        <dbReference type="RuleBase" id="RU361185"/>
    </source>
</evidence>
<dbReference type="GO" id="GO:0004558">
    <property type="term" value="F:alpha-1,4-glucosidase activity"/>
    <property type="evidence" value="ECO:0007669"/>
    <property type="project" value="UniProtKB-EC"/>
</dbReference>
<dbReference type="Gene3D" id="3.20.20.80">
    <property type="entry name" value="Glycosidases"/>
    <property type="match status" value="2"/>
</dbReference>
<accession>A0A9W9TRX3</accession>
<dbReference type="InterPro" id="IPR013780">
    <property type="entry name" value="Glyco_hydro_b"/>
</dbReference>
<dbReference type="SUPFAM" id="SSF51445">
    <property type="entry name" value="(Trans)glycosidases"/>
    <property type="match status" value="1"/>
</dbReference>
<evidence type="ECO:0000256" key="2">
    <source>
        <dbReference type="ARBA" id="ARBA00007806"/>
    </source>
</evidence>
<comment type="similarity">
    <text evidence="2 8">Belongs to the glycosyl hydrolase 31 family.</text>
</comment>
<dbReference type="Gene3D" id="2.60.40.10">
    <property type="entry name" value="Immunoglobulins"/>
    <property type="match status" value="1"/>
</dbReference>
<dbReference type="SUPFAM" id="SSF51011">
    <property type="entry name" value="Glycosyl hydrolase domain"/>
    <property type="match status" value="1"/>
</dbReference>
<dbReference type="PANTHER" id="PTHR22762">
    <property type="entry name" value="ALPHA-GLUCOSIDASE"/>
    <property type="match status" value="1"/>
</dbReference>
<dbReference type="InterPro" id="IPR013783">
    <property type="entry name" value="Ig-like_fold"/>
</dbReference>
<dbReference type="Pfam" id="PF13802">
    <property type="entry name" value="Gal_mutarotas_2"/>
    <property type="match status" value="1"/>
</dbReference>
<reference evidence="11" key="1">
    <citation type="submission" date="2022-11" db="EMBL/GenBank/DDBJ databases">
        <authorList>
            <person name="Petersen C."/>
        </authorList>
    </citation>
    <scope>NUCLEOTIDE SEQUENCE</scope>
    <source>
        <strain evidence="11">IBT 19713</strain>
    </source>
</reference>
<feature type="signal peptide" evidence="9">
    <location>
        <begin position="1"/>
        <end position="17"/>
    </location>
</feature>
<dbReference type="InterPro" id="IPR011013">
    <property type="entry name" value="Gal_mutarotase_sf_dom"/>
</dbReference>
<dbReference type="SUPFAM" id="SSF49452">
    <property type="entry name" value="Starch-binding domain-like"/>
    <property type="match status" value="1"/>
</dbReference>
<name>A0A9W9TRX3_9EURO</name>
<dbReference type="InterPro" id="IPR025887">
    <property type="entry name" value="Glyco_hydro_31_N_dom"/>
</dbReference>
<evidence type="ECO:0000256" key="3">
    <source>
        <dbReference type="ARBA" id="ARBA00012741"/>
    </source>
</evidence>
<dbReference type="InterPro" id="IPR013784">
    <property type="entry name" value="Carb-bd-like_fold"/>
</dbReference>
<dbReference type="OrthoDB" id="5839090at2759"/>
<dbReference type="InterPro" id="IPR002044">
    <property type="entry name" value="CBM20"/>
</dbReference>
<reference evidence="11" key="2">
    <citation type="journal article" date="2023" name="IMA Fungus">
        <title>Comparative genomic study of the Penicillium genus elucidates a diverse pangenome and 15 lateral gene transfer events.</title>
        <authorList>
            <person name="Petersen C."/>
            <person name="Sorensen T."/>
            <person name="Nielsen M.R."/>
            <person name="Sondergaard T.E."/>
            <person name="Sorensen J.L."/>
            <person name="Fitzpatrick D.A."/>
            <person name="Frisvad J.C."/>
            <person name="Nielsen K.L."/>
        </authorList>
    </citation>
    <scope>NUCLEOTIDE SEQUENCE</scope>
    <source>
        <strain evidence="11">IBT 19713</strain>
    </source>
</reference>
<dbReference type="RefSeq" id="XP_058332059.1">
    <property type="nucleotide sequence ID" value="XM_058473056.1"/>
</dbReference>
<evidence type="ECO:0000256" key="6">
    <source>
        <dbReference type="ARBA" id="ARBA00023295"/>
    </source>
</evidence>
<dbReference type="PROSITE" id="PS00129">
    <property type="entry name" value="GLYCOSYL_HYDROL_F31_1"/>
    <property type="match status" value="1"/>
</dbReference>
<dbReference type="EMBL" id="JAPQKS010000003">
    <property type="protein sequence ID" value="KAJ5239140.1"/>
    <property type="molecule type" value="Genomic_DNA"/>
</dbReference>
<dbReference type="EC" id="3.2.1.20" evidence="3"/>
<dbReference type="SMART" id="SM01065">
    <property type="entry name" value="CBM_2"/>
    <property type="match status" value="1"/>
</dbReference>
<gene>
    <name evidence="11" type="ORF">N7468_003759</name>
</gene>
<keyword evidence="12" id="KW-1185">Reference proteome</keyword>
<evidence type="ECO:0000256" key="7">
    <source>
        <dbReference type="ARBA" id="ARBA00023326"/>
    </source>
</evidence>
<dbReference type="InterPro" id="IPR000322">
    <property type="entry name" value="Glyco_hydro_31_TIM"/>
</dbReference>
<evidence type="ECO:0000256" key="5">
    <source>
        <dbReference type="ARBA" id="ARBA00023277"/>
    </source>
</evidence>
<dbReference type="PROSITE" id="PS51257">
    <property type="entry name" value="PROKAR_LIPOPROTEIN"/>
    <property type="match status" value="1"/>
</dbReference>
<dbReference type="PANTHER" id="PTHR22762:SF95">
    <property type="entry name" value="ALPHA_BETA-GLUCOSIDASE AGDC-RELATED"/>
    <property type="match status" value="1"/>
</dbReference>
<dbReference type="SUPFAM" id="SSF74650">
    <property type="entry name" value="Galactose mutarotase-like"/>
    <property type="match status" value="1"/>
</dbReference>